<keyword evidence="3" id="KW-1185">Reference proteome</keyword>
<dbReference type="InterPro" id="IPR050712">
    <property type="entry name" value="NAD(P)H-dep_reductase"/>
</dbReference>
<dbReference type="PANTHER" id="PTHR30543:SF21">
    <property type="entry name" value="NAD(P)H-DEPENDENT FMN REDUCTASE LOT6"/>
    <property type="match status" value="1"/>
</dbReference>
<dbReference type="EMBL" id="JBHDIY010000002">
    <property type="protein sequence ID" value="MFL4469729.1"/>
    <property type="molecule type" value="Genomic_DNA"/>
</dbReference>
<protein>
    <submittedName>
        <fullName evidence="2">NADPH-dependent FMN reductase</fullName>
        <ecNumber evidence="2">1.-.-.-</ecNumber>
    </submittedName>
</protein>
<sequence length="180" mass="19409">MTTPTLLGISGSLRKGSSNRKLLREAARLFGPCTYVEADLQMPLYDGDLEEAEGVVEPAVTLSRQIADADAVLISTPEYNKGPSGALKNALDWVSRTDGNPWAGKPVAVMSSAAGRAGGERAQLILRTYMVPFRPRLLMGPEMHLAAAGSQFDDADQLTGEMYIKDLTALMENLKAEIRV</sequence>
<dbReference type="PANTHER" id="PTHR30543">
    <property type="entry name" value="CHROMATE REDUCTASE"/>
    <property type="match status" value="1"/>
</dbReference>
<feature type="domain" description="NADPH-dependent FMN reductase-like" evidence="1">
    <location>
        <begin position="5"/>
        <end position="131"/>
    </location>
</feature>
<evidence type="ECO:0000259" key="1">
    <source>
        <dbReference type="Pfam" id="PF03358"/>
    </source>
</evidence>
<comment type="caution">
    <text evidence="2">The sequence shown here is derived from an EMBL/GenBank/DDBJ whole genome shotgun (WGS) entry which is preliminary data.</text>
</comment>
<keyword evidence="2" id="KW-0560">Oxidoreductase</keyword>
<dbReference type="RefSeq" id="WP_407591637.1">
    <property type="nucleotide sequence ID" value="NZ_JBHDIY010000002.1"/>
</dbReference>
<gene>
    <name evidence="2" type="ORF">ACERZ8_07560</name>
</gene>
<dbReference type="SUPFAM" id="SSF52218">
    <property type="entry name" value="Flavoproteins"/>
    <property type="match status" value="1"/>
</dbReference>
<dbReference type="InterPro" id="IPR029039">
    <property type="entry name" value="Flavoprotein-like_sf"/>
</dbReference>
<dbReference type="Pfam" id="PF03358">
    <property type="entry name" value="FMN_red"/>
    <property type="match status" value="1"/>
</dbReference>
<dbReference type="Gene3D" id="3.40.50.360">
    <property type="match status" value="1"/>
</dbReference>
<proteinExistence type="predicted"/>
<evidence type="ECO:0000313" key="3">
    <source>
        <dbReference type="Proteomes" id="UP001627408"/>
    </source>
</evidence>
<evidence type="ECO:0000313" key="2">
    <source>
        <dbReference type="EMBL" id="MFL4469729.1"/>
    </source>
</evidence>
<dbReference type="GO" id="GO:0016491">
    <property type="term" value="F:oxidoreductase activity"/>
    <property type="evidence" value="ECO:0007669"/>
    <property type="project" value="UniProtKB-KW"/>
</dbReference>
<organism evidence="2 3">
    <name type="scientific">Tateyamaria armeniaca</name>
    <dbReference type="NCBI Taxonomy" id="2518930"/>
    <lineage>
        <taxon>Bacteria</taxon>
        <taxon>Pseudomonadati</taxon>
        <taxon>Pseudomonadota</taxon>
        <taxon>Alphaproteobacteria</taxon>
        <taxon>Rhodobacterales</taxon>
        <taxon>Roseobacteraceae</taxon>
        <taxon>Tateyamaria</taxon>
    </lineage>
</organism>
<reference evidence="2 3" key="1">
    <citation type="submission" date="2024-08" db="EMBL/GenBank/DDBJ databases">
        <title>Tateyamaria sp. nov., isolated from marine algae.</title>
        <authorList>
            <person name="Choi B.J."/>
            <person name="Kim J.M."/>
            <person name="Lee J.K."/>
            <person name="Choi D.G."/>
            <person name="Bayburt H."/>
            <person name="Baek J.H."/>
            <person name="Han D.M."/>
            <person name="Jeon C.O."/>
        </authorList>
    </citation>
    <scope>NUCLEOTIDE SEQUENCE [LARGE SCALE GENOMIC DNA]</scope>
    <source>
        <strain evidence="2 3">KMU-156</strain>
    </source>
</reference>
<name>A0ABW8UUJ8_9RHOB</name>
<accession>A0ABW8UUJ8</accession>
<dbReference type="EC" id="1.-.-.-" evidence="2"/>
<dbReference type="InterPro" id="IPR005025">
    <property type="entry name" value="FMN_Rdtase-like_dom"/>
</dbReference>
<dbReference type="Proteomes" id="UP001627408">
    <property type="component" value="Unassembled WGS sequence"/>
</dbReference>